<dbReference type="InterPro" id="IPR036457">
    <property type="entry name" value="PPM-type-like_dom_sf"/>
</dbReference>
<gene>
    <name evidence="4" type="ORF">GCM10010145_19750</name>
</gene>
<dbReference type="SMART" id="SM00331">
    <property type="entry name" value="PP2C_SIG"/>
    <property type="match status" value="1"/>
</dbReference>
<keyword evidence="5" id="KW-1185">Reference proteome</keyword>
<dbReference type="PANTHER" id="PTHR43156:SF2">
    <property type="entry name" value="STAGE II SPORULATION PROTEIN E"/>
    <property type="match status" value="1"/>
</dbReference>
<evidence type="ECO:0000259" key="3">
    <source>
        <dbReference type="SMART" id="SM00331"/>
    </source>
</evidence>
<dbReference type="SUPFAM" id="SSF55785">
    <property type="entry name" value="PYP-like sensor domain (PAS domain)"/>
    <property type="match status" value="1"/>
</dbReference>
<dbReference type="AlphaFoldDB" id="A0A918BCZ5"/>
<evidence type="ECO:0000313" key="4">
    <source>
        <dbReference type="EMBL" id="GGQ50723.1"/>
    </source>
</evidence>
<dbReference type="Pfam" id="PF07228">
    <property type="entry name" value="SpoIIE"/>
    <property type="match status" value="1"/>
</dbReference>
<evidence type="ECO:0000313" key="5">
    <source>
        <dbReference type="Proteomes" id="UP000620156"/>
    </source>
</evidence>
<dbReference type="GO" id="GO:0016791">
    <property type="term" value="F:phosphatase activity"/>
    <property type="evidence" value="ECO:0007669"/>
    <property type="project" value="TreeGrafter"/>
</dbReference>
<feature type="domain" description="PPM-type phosphatase" evidence="3">
    <location>
        <begin position="214"/>
        <end position="429"/>
    </location>
</feature>
<name>A0A918BCZ5_9ACTN</name>
<organism evidence="4 5">
    <name type="scientific">Streptomyces ruber</name>
    <dbReference type="NCBI Taxonomy" id="83378"/>
    <lineage>
        <taxon>Bacteria</taxon>
        <taxon>Bacillati</taxon>
        <taxon>Actinomycetota</taxon>
        <taxon>Actinomycetes</taxon>
        <taxon>Kitasatosporales</taxon>
        <taxon>Streptomycetaceae</taxon>
        <taxon>Streptomyces</taxon>
    </lineage>
</organism>
<reference evidence="4" key="1">
    <citation type="journal article" date="2014" name="Int. J. Syst. Evol. Microbiol.">
        <title>Complete genome sequence of Corynebacterium casei LMG S-19264T (=DSM 44701T), isolated from a smear-ripened cheese.</title>
        <authorList>
            <consortium name="US DOE Joint Genome Institute (JGI-PGF)"/>
            <person name="Walter F."/>
            <person name="Albersmeier A."/>
            <person name="Kalinowski J."/>
            <person name="Ruckert C."/>
        </authorList>
    </citation>
    <scope>NUCLEOTIDE SEQUENCE</scope>
    <source>
        <strain evidence="4">JCM 3131</strain>
    </source>
</reference>
<dbReference type="Gene3D" id="3.30.450.20">
    <property type="entry name" value="PAS domain"/>
    <property type="match status" value="1"/>
</dbReference>
<dbReference type="InterPro" id="IPR052016">
    <property type="entry name" value="Bact_Sigma-Reg"/>
</dbReference>
<protein>
    <recommendedName>
        <fullName evidence="3">PPM-type phosphatase domain-containing protein</fullName>
    </recommendedName>
</protein>
<dbReference type="InterPro" id="IPR000014">
    <property type="entry name" value="PAS"/>
</dbReference>
<dbReference type="InterPro" id="IPR013656">
    <property type="entry name" value="PAS_4"/>
</dbReference>
<dbReference type="SUPFAM" id="SSF81606">
    <property type="entry name" value="PP2C-like"/>
    <property type="match status" value="1"/>
</dbReference>
<keyword evidence="1" id="KW-0378">Hydrolase</keyword>
<dbReference type="Proteomes" id="UP000620156">
    <property type="component" value="Unassembled WGS sequence"/>
</dbReference>
<dbReference type="PANTHER" id="PTHR43156">
    <property type="entry name" value="STAGE II SPORULATION PROTEIN E-RELATED"/>
    <property type="match status" value="1"/>
</dbReference>
<reference evidence="4" key="2">
    <citation type="submission" date="2020-09" db="EMBL/GenBank/DDBJ databases">
        <authorList>
            <person name="Sun Q."/>
            <person name="Ohkuma M."/>
        </authorList>
    </citation>
    <scope>NUCLEOTIDE SEQUENCE</scope>
    <source>
        <strain evidence="4">JCM 3131</strain>
    </source>
</reference>
<sequence length="429" mass="46523">MEGQRRHAGGSPDAGRPPVPDGGIDYHAVFRALPGAVALLTRDLRYADVNDSFTVTTGRSRRYLLGRYVFDVFPEDLDDPRATGARSLRASLERVLATGQRDSMSLQRYDLRDPERPGQWEERYWSPVNSPVLSPDGRVELIVHRVDEVTELVRSRLSDTAGERAAERAAELYARASELQELNDHLRRAHAREREIALGLQQAMLPPLRQKGDREVAVRYRPASTALNVCGDWYELVDLPGDRLAVAVGDVVGHGLPAAGVMGQLRSALSAASRVAAGPGDALEILGLYAREVEGAECTTAVEVFIDWERRTLTYSSAGHLPPVLLHADGRAEFLDAATDPPLGARPEHAARPQAGCSFLPGSTLVLYTDGLVERRGESIDVGLGRLADCLSGHRPEGSTAESLADVLLTKLVPDGAADDDTALVVIRL</sequence>
<proteinExistence type="predicted"/>
<dbReference type="InterPro" id="IPR001932">
    <property type="entry name" value="PPM-type_phosphatase-like_dom"/>
</dbReference>
<dbReference type="CDD" id="cd00130">
    <property type="entry name" value="PAS"/>
    <property type="match status" value="1"/>
</dbReference>
<feature type="region of interest" description="Disordered" evidence="2">
    <location>
        <begin position="1"/>
        <end position="21"/>
    </location>
</feature>
<dbReference type="Gene3D" id="3.60.40.10">
    <property type="entry name" value="PPM-type phosphatase domain"/>
    <property type="match status" value="1"/>
</dbReference>
<accession>A0A918BCZ5</accession>
<comment type="caution">
    <text evidence="4">The sequence shown here is derived from an EMBL/GenBank/DDBJ whole genome shotgun (WGS) entry which is preliminary data.</text>
</comment>
<evidence type="ECO:0000256" key="1">
    <source>
        <dbReference type="ARBA" id="ARBA00022801"/>
    </source>
</evidence>
<dbReference type="EMBL" id="BMQK01000003">
    <property type="protein sequence ID" value="GGQ50723.1"/>
    <property type="molecule type" value="Genomic_DNA"/>
</dbReference>
<dbReference type="Pfam" id="PF08448">
    <property type="entry name" value="PAS_4"/>
    <property type="match status" value="1"/>
</dbReference>
<dbReference type="InterPro" id="IPR035965">
    <property type="entry name" value="PAS-like_dom_sf"/>
</dbReference>
<evidence type="ECO:0000256" key="2">
    <source>
        <dbReference type="SAM" id="MobiDB-lite"/>
    </source>
</evidence>